<dbReference type="InterPro" id="IPR058238">
    <property type="entry name" value="Lant_leader_dom"/>
</dbReference>
<dbReference type="Proteomes" id="UP000570474">
    <property type="component" value="Unassembled WGS sequence"/>
</dbReference>
<keyword evidence="2" id="KW-1185">Reference proteome</keyword>
<organism evidence="1 2">
    <name type="scientific">Chitinophaga varians</name>
    <dbReference type="NCBI Taxonomy" id="2202339"/>
    <lineage>
        <taxon>Bacteria</taxon>
        <taxon>Pseudomonadati</taxon>
        <taxon>Bacteroidota</taxon>
        <taxon>Chitinophagia</taxon>
        <taxon>Chitinophagales</taxon>
        <taxon>Chitinophagaceae</taxon>
        <taxon>Chitinophaga</taxon>
    </lineage>
</organism>
<dbReference type="EMBL" id="JABAIA010000001">
    <property type="protein sequence ID" value="NLR65529.1"/>
    <property type="molecule type" value="Genomic_DNA"/>
</dbReference>
<comment type="caution">
    <text evidence="1">The sequence shown here is derived from an EMBL/GenBank/DDBJ whole genome shotgun (WGS) entry which is preliminary data.</text>
</comment>
<evidence type="ECO:0000313" key="1">
    <source>
        <dbReference type="EMBL" id="NLR65529.1"/>
    </source>
</evidence>
<name>A0A847REN4_9BACT</name>
<reference evidence="1 2" key="1">
    <citation type="submission" date="2020-04" db="EMBL/GenBank/DDBJ databases">
        <authorList>
            <person name="Yin C."/>
        </authorList>
    </citation>
    <scope>NUCLEOTIDE SEQUENCE [LARGE SCALE GENOMIC DNA]</scope>
    <source>
        <strain evidence="1 2">Ae27</strain>
    </source>
</reference>
<dbReference type="NCBIfam" id="NF038153">
    <property type="entry name" value="lant_leader_L1a"/>
    <property type="match status" value="1"/>
</dbReference>
<protein>
    <submittedName>
        <fullName evidence="1">Uncharacterized protein</fullName>
    </submittedName>
</protein>
<dbReference type="RefSeq" id="WP_168871401.1">
    <property type="nucleotide sequence ID" value="NZ_JABAIA010000001.1"/>
</dbReference>
<gene>
    <name evidence="1" type="ORF">HGH92_14535</name>
</gene>
<evidence type="ECO:0000313" key="2">
    <source>
        <dbReference type="Proteomes" id="UP000570474"/>
    </source>
</evidence>
<accession>A0A847REN4</accession>
<sequence>MKKKNILLQKKVSLKKVTLAHLNFEQQRIVYGGAVSARCADTRCDGCDSYDPSCPSKPHRTLVCV</sequence>
<dbReference type="AlphaFoldDB" id="A0A847REN4"/>
<proteinExistence type="predicted"/>